<dbReference type="AlphaFoldDB" id="A0A072U5C6"/>
<organism evidence="1 3">
    <name type="scientific">Medicago truncatula</name>
    <name type="common">Barrel medic</name>
    <name type="synonym">Medicago tribuloides</name>
    <dbReference type="NCBI Taxonomy" id="3880"/>
    <lineage>
        <taxon>Eukaryota</taxon>
        <taxon>Viridiplantae</taxon>
        <taxon>Streptophyta</taxon>
        <taxon>Embryophyta</taxon>
        <taxon>Tracheophyta</taxon>
        <taxon>Spermatophyta</taxon>
        <taxon>Magnoliopsida</taxon>
        <taxon>eudicotyledons</taxon>
        <taxon>Gunneridae</taxon>
        <taxon>Pentapetalae</taxon>
        <taxon>rosids</taxon>
        <taxon>fabids</taxon>
        <taxon>Fabales</taxon>
        <taxon>Fabaceae</taxon>
        <taxon>Papilionoideae</taxon>
        <taxon>50 kb inversion clade</taxon>
        <taxon>NPAAA clade</taxon>
        <taxon>Hologalegina</taxon>
        <taxon>IRL clade</taxon>
        <taxon>Trifolieae</taxon>
        <taxon>Medicago</taxon>
    </lineage>
</organism>
<dbReference type="EMBL" id="CM001222">
    <property type="protein sequence ID" value="KEH24939.1"/>
    <property type="molecule type" value="Genomic_DNA"/>
</dbReference>
<keyword evidence="3" id="KW-1185">Reference proteome</keyword>
<dbReference type="EnsemblPlants" id="KEH24939">
    <property type="protein sequence ID" value="KEH24939"/>
    <property type="gene ID" value="MTR_6g009245"/>
</dbReference>
<reference evidence="1 3" key="2">
    <citation type="journal article" date="2014" name="BMC Genomics">
        <title>An improved genome release (version Mt4.0) for the model legume Medicago truncatula.</title>
        <authorList>
            <person name="Tang H."/>
            <person name="Krishnakumar V."/>
            <person name="Bidwell S."/>
            <person name="Rosen B."/>
            <person name="Chan A."/>
            <person name="Zhou S."/>
            <person name="Gentzbittel L."/>
            <person name="Childs K.L."/>
            <person name="Yandell M."/>
            <person name="Gundlach H."/>
            <person name="Mayer K.F."/>
            <person name="Schwartz D.C."/>
            <person name="Town C.D."/>
        </authorList>
    </citation>
    <scope>GENOME REANNOTATION</scope>
    <source>
        <strain evidence="1">A17</strain>
        <strain evidence="2 3">cv. Jemalong A17</strain>
    </source>
</reference>
<evidence type="ECO:0000313" key="3">
    <source>
        <dbReference type="Proteomes" id="UP000002051"/>
    </source>
</evidence>
<dbReference type="HOGENOM" id="CLU_1996024_0_0_1"/>
<protein>
    <submittedName>
        <fullName evidence="1 2">Uncharacterized protein</fullName>
    </submittedName>
</protein>
<proteinExistence type="predicted"/>
<name>A0A072U5C6_MEDTR</name>
<gene>
    <name evidence="1" type="ordered locus">MTR_6g009245</name>
</gene>
<evidence type="ECO:0000313" key="2">
    <source>
        <dbReference type="EnsemblPlants" id="KEH24939"/>
    </source>
</evidence>
<sequence length="125" mass="14416">MMETGEKWGPKKLLKNCGTQNQDKQFFHKIEKILFLKAKLHQDPKHLYQIPHFRAIIPSPPPTVARNNKRESTMSCLEKLGPSKFESTLYIHDSIIHFDLINNNGNKACLHVPPCNWAMKLPILS</sequence>
<dbReference type="Proteomes" id="UP000002051">
    <property type="component" value="Chromosome 6"/>
</dbReference>
<reference evidence="1 3" key="1">
    <citation type="journal article" date="2011" name="Nature">
        <title>The Medicago genome provides insight into the evolution of rhizobial symbioses.</title>
        <authorList>
            <person name="Young N.D."/>
            <person name="Debelle F."/>
            <person name="Oldroyd G.E."/>
            <person name="Geurts R."/>
            <person name="Cannon S.B."/>
            <person name="Udvardi M.K."/>
            <person name="Benedito V.A."/>
            <person name="Mayer K.F."/>
            <person name="Gouzy J."/>
            <person name="Schoof H."/>
            <person name="Van de Peer Y."/>
            <person name="Proost S."/>
            <person name="Cook D.R."/>
            <person name="Meyers B.C."/>
            <person name="Spannagl M."/>
            <person name="Cheung F."/>
            <person name="De Mita S."/>
            <person name="Krishnakumar V."/>
            <person name="Gundlach H."/>
            <person name="Zhou S."/>
            <person name="Mudge J."/>
            <person name="Bharti A.K."/>
            <person name="Murray J.D."/>
            <person name="Naoumkina M.A."/>
            <person name="Rosen B."/>
            <person name="Silverstein K.A."/>
            <person name="Tang H."/>
            <person name="Rombauts S."/>
            <person name="Zhao P.X."/>
            <person name="Zhou P."/>
            <person name="Barbe V."/>
            <person name="Bardou P."/>
            <person name="Bechner M."/>
            <person name="Bellec A."/>
            <person name="Berger A."/>
            <person name="Berges H."/>
            <person name="Bidwell S."/>
            <person name="Bisseling T."/>
            <person name="Choisne N."/>
            <person name="Couloux A."/>
            <person name="Denny R."/>
            <person name="Deshpande S."/>
            <person name="Dai X."/>
            <person name="Doyle J.J."/>
            <person name="Dudez A.M."/>
            <person name="Farmer A.D."/>
            <person name="Fouteau S."/>
            <person name="Franken C."/>
            <person name="Gibelin C."/>
            <person name="Gish J."/>
            <person name="Goldstein S."/>
            <person name="Gonzalez A.J."/>
            <person name="Green P.J."/>
            <person name="Hallab A."/>
            <person name="Hartog M."/>
            <person name="Hua A."/>
            <person name="Humphray S.J."/>
            <person name="Jeong D.H."/>
            <person name="Jing Y."/>
            <person name="Jocker A."/>
            <person name="Kenton S.M."/>
            <person name="Kim D.J."/>
            <person name="Klee K."/>
            <person name="Lai H."/>
            <person name="Lang C."/>
            <person name="Lin S."/>
            <person name="Macmil S.L."/>
            <person name="Magdelenat G."/>
            <person name="Matthews L."/>
            <person name="McCorrison J."/>
            <person name="Monaghan E.L."/>
            <person name="Mun J.H."/>
            <person name="Najar F.Z."/>
            <person name="Nicholson C."/>
            <person name="Noirot C."/>
            <person name="O'Bleness M."/>
            <person name="Paule C.R."/>
            <person name="Poulain J."/>
            <person name="Prion F."/>
            <person name="Qin B."/>
            <person name="Qu C."/>
            <person name="Retzel E.F."/>
            <person name="Riddle C."/>
            <person name="Sallet E."/>
            <person name="Samain S."/>
            <person name="Samson N."/>
            <person name="Sanders I."/>
            <person name="Saurat O."/>
            <person name="Scarpelli C."/>
            <person name="Schiex T."/>
            <person name="Segurens B."/>
            <person name="Severin A.J."/>
            <person name="Sherrier D.J."/>
            <person name="Shi R."/>
            <person name="Sims S."/>
            <person name="Singer S.R."/>
            <person name="Sinharoy S."/>
            <person name="Sterck L."/>
            <person name="Viollet A."/>
            <person name="Wang B.B."/>
            <person name="Wang K."/>
            <person name="Wang M."/>
            <person name="Wang X."/>
            <person name="Warfsmann J."/>
            <person name="Weissenbach J."/>
            <person name="White D.D."/>
            <person name="White J.D."/>
            <person name="Wiley G.B."/>
            <person name="Wincker P."/>
            <person name="Xing Y."/>
            <person name="Yang L."/>
            <person name="Yao Z."/>
            <person name="Ying F."/>
            <person name="Zhai J."/>
            <person name="Zhou L."/>
            <person name="Zuber A."/>
            <person name="Denarie J."/>
            <person name="Dixon R.A."/>
            <person name="May G.D."/>
            <person name="Schwartz D.C."/>
            <person name="Rogers J."/>
            <person name="Quetier F."/>
            <person name="Town C.D."/>
            <person name="Roe B.A."/>
        </authorList>
    </citation>
    <scope>NUCLEOTIDE SEQUENCE [LARGE SCALE GENOMIC DNA]</scope>
    <source>
        <strain evidence="1">A17</strain>
        <strain evidence="2 3">cv. Jemalong A17</strain>
    </source>
</reference>
<evidence type="ECO:0000313" key="1">
    <source>
        <dbReference type="EMBL" id="KEH24939.1"/>
    </source>
</evidence>
<reference evidence="2" key="3">
    <citation type="submission" date="2015-04" db="UniProtKB">
        <authorList>
            <consortium name="EnsemblPlants"/>
        </authorList>
    </citation>
    <scope>IDENTIFICATION</scope>
    <source>
        <strain evidence="2">cv. Jemalong A17</strain>
    </source>
</reference>
<accession>A0A072U5C6</accession>